<evidence type="ECO:0000313" key="2">
    <source>
        <dbReference type="EMBL" id="GGY66982.1"/>
    </source>
</evidence>
<comment type="caution">
    <text evidence="2">The sequence shown here is derived from an EMBL/GenBank/DDBJ whole genome shotgun (WGS) entry which is preliminary data.</text>
</comment>
<dbReference type="InterPro" id="IPR058548">
    <property type="entry name" value="MlaB-like_STAS"/>
</dbReference>
<dbReference type="InterPro" id="IPR002645">
    <property type="entry name" value="STAS_dom"/>
</dbReference>
<dbReference type="PROSITE" id="PS50801">
    <property type="entry name" value="STAS"/>
    <property type="match status" value="1"/>
</dbReference>
<evidence type="ECO:0000313" key="3">
    <source>
        <dbReference type="Proteomes" id="UP000600946"/>
    </source>
</evidence>
<evidence type="ECO:0000259" key="1">
    <source>
        <dbReference type="PROSITE" id="PS50801"/>
    </source>
</evidence>
<dbReference type="CDD" id="cd07043">
    <property type="entry name" value="STAS_anti-anti-sigma_factors"/>
    <property type="match status" value="1"/>
</dbReference>
<feature type="domain" description="STAS" evidence="1">
    <location>
        <begin position="22"/>
        <end position="115"/>
    </location>
</feature>
<dbReference type="SUPFAM" id="SSF52091">
    <property type="entry name" value="SpoIIaa-like"/>
    <property type="match status" value="1"/>
</dbReference>
<proteinExistence type="predicted"/>
<name>A0ABQ3AV10_9ACTN</name>
<protein>
    <recommendedName>
        <fullName evidence="1">STAS domain-containing protein</fullName>
    </recommendedName>
</protein>
<dbReference type="RefSeq" id="WP_161253617.1">
    <property type="nucleotide sequence ID" value="NZ_BMUU01000019.1"/>
</dbReference>
<reference evidence="3" key="1">
    <citation type="journal article" date="2019" name="Int. J. Syst. Evol. Microbiol.">
        <title>The Global Catalogue of Microorganisms (GCM) 10K type strain sequencing project: providing services to taxonomists for standard genome sequencing and annotation.</title>
        <authorList>
            <consortium name="The Broad Institute Genomics Platform"/>
            <consortium name="The Broad Institute Genome Sequencing Center for Infectious Disease"/>
            <person name="Wu L."/>
            <person name="Ma J."/>
        </authorList>
    </citation>
    <scope>NUCLEOTIDE SEQUENCE [LARGE SCALE GENOMIC DNA]</scope>
    <source>
        <strain evidence="3">JCM 4594</strain>
    </source>
</reference>
<dbReference type="EMBL" id="BMUU01000019">
    <property type="protein sequence ID" value="GGY66982.1"/>
    <property type="molecule type" value="Genomic_DNA"/>
</dbReference>
<dbReference type="Gene3D" id="3.30.750.24">
    <property type="entry name" value="STAS domain"/>
    <property type="match status" value="1"/>
</dbReference>
<dbReference type="Pfam" id="PF13466">
    <property type="entry name" value="STAS_2"/>
    <property type="match status" value="1"/>
</dbReference>
<dbReference type="Proteomes" id="UP000600946">
    <property type="component" value="Unassembled WGS sequence"/>
</dbReference>
<dbReference type="InterPro" id="IPR036513">
    <property type="entry name" value="STAS_dom_sf"/>
</dbReference>
<keyword evidence="3" id="KW-1185">Reference proteome</keyword>
<dbReference type="GeneID" id="96295044"/>
<accession>A0ABQ3AV10</accession>
<organism evidence="2 3">
    <name type="scientific">Streptomyces xanthochromogenes</name>
    <dbReference type="NCBI Taxonomy" id="67384"/>
    <lineage>
        <taxon>Bacteria</taxon>
        <taxon>Bacillati</taxon>
        <taxon>Actinomycetota</taxon>
        <taxon>Actinomycetes</taxon>
        <taxon>Kitasatosporales</taxon>
        <taxon>Streptomycetaceae</taxon>
        <taxon>Streptomyces</taxon>
    </lineage>
</organism>
<gene>
    <name evidence="2" type="ORF">GCM10010326_71880</name>
</gene>
<sequence>MHPPLYADALLRIWHTADPPGLRLAGQVDLTNQTALVGHLLAVDGAPADVTLDLTEVTFLNFASLHALVAFAESLEPGRRLVVHTRTPAVAQMLRACGWDRPEVPLTLLEEITDD</sequence>